<keyword evidence="3" id="KW-1185">Reference proteome</keyword>
<reference evidence="3" key="1">
    <citation type="submission" date="2024-07" db="EMBL/GenBank/DDBJ databases">
        <title>Two chromosome-level genome assemblies of Korean endemic species Abeliophyllum distichum and Forsythia ovata (Oleaceae).</title>
        <authorList>
            <person name="Jang H."/>
        </authorList>
    </citation>
    <scope>NUCLEOTIDE SEQUENCE [LARGE SCALE GENOMIC DNA]</scope>
</reference>
<evidence type="ECO:0000256" key="1">
    <source>
        <dbReference type="SAM" id="MobiDB-lite"/>
    </source>
</evidence>
<comment type="caution">
    <text evidence="2">The sequence shown here is derived from an EMBL/GenBank/DDBJ whole genome shotgun (WGS) entry which is preliminary data.</text>
</comment>
<name>A0ABD1QB42_9LAMI</name>
<accession>A0ABD1QB42</accession>
<dbReference type="EMBL" id="JBFOLJ010000015">
    <property type="protein sequence ID" value="KAL2473436.1"/>
    <property type="molecule type" value="Genomic_DNA"/>
</dbReference>
<sequence>MVSDQEIAEGVETLLRQSDPGSFTSLSGVVQQLEAKLGPQPRQILHPHFVIQQQPYLFHHQHNSSPPPTQVHHRQPQPLPKGGADARKSSAMLLKCRKEALRLEPKEEVVQGA</sequence>
<dbReference type="Proteomes" id="UP001604277">
    <property type="component" value="Unassembled WGS sequence"/>
</dbReference>
<organism evidence="2 3">
    <name type="scientific">Forsythia ovata</name>
    <dbReference type="NCBI Taxonomy" id="205694"/>
    <lineage>
        <taxon>Eukaryota</taxon>
        <taxon>Viridiplantae</taxon>
        <taxon>Streptophyta</taxon>
        <taxon>Embryophyta</taxon>
        <taxon>Tracheophyta</taxon>
        <taxon>Spermatophyta</taxon>
        <taxon>Magnoliopsida</taxon>
        <taxon>eudicotyledons</taxon>
        <taxon>Gunneridae</taxon>
        <taxon>Pentapetalae</taxon>
        <taxon>asterids</taxon>
        <taxon>lamiids</taxon>
        <taxon>Lamiales</taxon>
        <taxon>Oleaceae</taxon>
        <taxon>Forsythieae</taxon>
        <taxon>Forsythia</taxon>
    </lineage>
</organism>
<dbReference type="AlphaFoldDB" id="A0ABD1QB42"/>
<feature type="region of interest" description="Disordered" evidence="1">
    <location>
        <begin position="59"/>
        <end position="91"/>
    </location>
</feature>
<proteinExistence type="predicted"/>
<gene>
    <name evidence="2" type="ORF">Fot_49172</name>
</gene>
<protein>
    <submittedName>
        <fullName evidence="2">Uncharacterized protein</fullName>
    </submittedName>
</protein>
<evidence type="ECO:0000313" key="2">
    <source>
        <dbReference type="EMBL" id="KAL2473436.1"/>
    </source>
</evidence>
<feature type="region of interest" description="Disordered" evidence="1">
    <location>
        <begin position="1"/>
        <end position="21"/>
    </location>
</feature>
<evidence type="ECO:0000313" key="3">
    <source>
        <dbReference type="Proteomes" id="UP001604277"/>
    </source>
</evidence>